<evidence type="ECO:0000256" key="2">
    <source>
        <dbReference type="ARBA" id="ARBA00023136"/>
    </source>
</evidence>
<evidence type="ECO:0008006" key="6">
    <source>
        <dbReference type="Google" id="ProtNLM"/>
    </source>
</evidence>
<dbReference type="GO" id="GO:0005886">
    <property type="term" value="C:plasma membrane"/>
    <property type="evidence" value="ECO:0007669"/>
    <property type="project" value="TreeGrafter"/>
</dbReference>
<accession>A0AA41VLM5</accession>
<dbReference type="InterPro" id="IPR044839">
    <property type="entry name" value="NDR1-like"/>
</dbReference>
<evidence type="ECO:0000256" key="3">
    <source>
        <dbReference type="SAM" id="Phobius"/>
    </source>
</evidence>
<sequence>MGSRTCACYCVSCLLILIGGMVCLIIYLGVVPYQRMKFHVNDASLTEFYLTNDDILHYNLAVNISVRNSNKIERISYRYIRSSIICYGKGSAALSYLPSFQQGTENTTLLHSVIQGQTLFKLRGSHLKDFNHDQRDGRYKIHVVLYLTITMKHAGGGSYKGCFKLTCGLFRLHLLGSSSSLNNKTGIEGLFHTKRCKLSGDDREYRHQADPDCQSD</sequence>
<evidence type="ECO:0000313" key="5">
    <source>
        <dbReference type="Proteomes" id="UP001177140"/>
    </source>
</evidence>
<evidence type="ECO:0000313" key="4">
    <source>
        <dbReference type="EMBL" id="MCL7043358.1"/>
    </source>
</evidence>
<feature type="transmembrane region" description="Helical" evidence="3">
    <location>
        <begin position="7"/>
        <end position="30"/>
    </location>
</feature>
<dbReference type="GO" id="GO:0098542">
    <property type="term" value="P:defense response to other organism"/>
    <property type="evidence" value="ECO:0007669"/>
    <property type="project" value="InterPro"/>
</dbReference>
<comment type="caution">
    <text evidence="4">The sequence shown here is derived from an EMBL/GenBank/DDBJ whole genome shotgun (WGS) entry which is preliminary data.</text>
</comment>
<keyword evidence="2 3" id="KW-0472">Membrane</keyword>
<proteinExistence type="predicted"/>
<reference evidence="4" key="1">
    <citation type="submission" date="2022-03" db="EMBL/GenBank/DDBJ databases">
        <title>A functionally conserved STORR gene fusion in Papaver species that diverged 16.8 million years ago.</title>
        <authorList>
            <person name="Catania T."/>
        </authorList>
    </citation>
    <scope>NUCLEOTIDE SEQUENCE</scope>
    <source>
        <strain evidence="4">S-191538</strain>
    </source>
</reference>
<keyword evidence="3" id="KW-0812">Transmembrane</keyword>
<comment type="subcellular location">
    <subcellularLocation>
        <location evidence="1">Membrane</location>
    </subcellularLocation>
</comment>
<name>A0AA41VLM5_PAPNU</name>
<gene>
    <name evidence="4" type="ORF">MKW94_030721</name>
</gene>
<dbReference type="PANTHER" id="PTHR31415:SF4">
    <property type="entry name" value="NDR1_HIN1-LIKE PROTEIN 3"/>
    <property type="match status" value="1"/>
</dbReference>
<dbReference type="GO" id="GO:0009506">
    <property type="term" value="C:plasmodesma"/>
    <property type="evidence" value="ECO:0007669"/>
    <property type="project" value="TreeGrafter"/>
</dbReference>
<keyword evidence="5" id="KW-1185">Reference proteome</keyword>
<keyword evidence="3" id="KW-1133">Transmembrane helix</keyword>
<protein>
    <recommendedName>
        <fullName evidence="6">Late embryogenesis abundant protein LEA-2 subgroup domain-containing protein</fullName>
    </recommendedName>
</protein>
<dbReference type="Proteomes" id="UP001177140">
    <property type="component" value="Unassembled WGS sequence"/>
</dbReference>
<dbReference type="EMBL" id="JAJJMA010245686">
    <property type="protein sequence ID" value="MCL7043358.1"/>
    <property type="molecule type" value="Genomic_DNA"/>
</dbReference>
<dbReference type="AlphaFoldDB" id="A0AA41VLM5"/>
<organism evidence="4 5">
    <name type="scientific">Papaver nudicaule</name>
    <name type="common">Iceland poppy</name>
    <dbReference type="NCBI Taxonomy" id="74823"/>
    <lineage>
        <taxon>Eukaryota</taxon>
        <taxon>Viridiplantae</taxon>
        <taxon>Streptophyta</taxon>
        <taxon>Embryophyta</taxon>
        <taxon>Tracheophyta</taxon>
        <taxon>Spermatophyta</taxon>
        <taxon>Magnoliopsida</taxon>
        <taxon>Ranunculales</taxon>
        <taxon>Papaveraceae</taxon>
        <taxon>Papaveroideae</taxon>
        <taxon>Papaver</taxon>
    </lineage>
</organism>
<evidence type="ECO:0000256" key="1">
    <source>
        <dbReference type="ARBA" id="ARBA00004370"/>
    </source>
</evidence>
<dbReference type="PANTHER" id="PTHR31415">
    <property type="entry name" value="OS05G0367900 PROTEIN"/>
    <property type="match status" value="1"/>
</dbReference>